<dbReference type="InterPro" id="IPR004838">
    <property type="entry name" value="NHTrfase_class1_PyrdxlP-BS"/>
</dbReference>
<proteinExistence type="inferred from homology"/>
<organism evidence="5 6">
    <name type="scientific">Phaeobacter inhibens</name>
    <dbReference type="NCBI Taxonomy" id="221822"/>
    <lineage>
        <taxon>Bacteria</taxon>
        <taxon>Pseudomonadati</taxon>
        <taxon>Pseudomonadota</taxon>
        <taxon>Alphaproteobacteria</taxon>
        <taxon>Rhodobacterales</taxon>
        <taxon>Roseobacteraceae</taxon>
        <taxon>Phaeobacter</taxon>
    </lineage>
</organism>
<evidence type="ECO:0000313" key="5">
    <source>
        <dbReference type="EMBL" id="AUR00589.1"/>
    </source>
</evidence>
<dbReference type="SUPFAM" id="SSF53383">
    <property type="entry name" value="PLP-dependent transferases"/>
    <property type="match status" value="1"/>
</dbReference>
<dbReference type="EMBL" id="CP010725">
    <property type="protein sequence ID" value="AUR00589.1"/>
    <property type="molecule type" value="Genomic_DNA"/>
</dbReference>
<dbReference type="InterPro" id="IPR015421">
    <property type="entry name" value="PyrdxlP-dep_Trfase_major"/>
</dbReference>
<keyword evidence="3" id="KW-0032">Aminotransferase</keyword>
<dbReference type="PANTHER" id="PTHR42885:SF1">
    <property type="entry name" value="THREONINE-PHOSPHATE DECARBOXYLASE"/>
    <property type="match status" value="1"/>
</dbReference>
<keyword evidence="3" id="KW-0808">Transferase</keyword>
<accession>A0A2I7KDB6</accession>
<dbReference type="GO" id="GO:0008483">
    <property type="term" value="F:transaminase activity"/>
    <property type="evidence" value="ECO:0007669"/>
    <property type="project" value="UniProtKB-KW"/>
</dbReference>
<evidence type="ECO:0000256" key="2">
    <source>
        <dbReference type="ARBA" id="ARBA00022898"/>
    </source>
</evidence>
<dbReference type="InterPro" id="IPR004839">
    <property type="entry name" value="Aminotransferase_I/II_large"/>
</dbReference>
<dbReference type="Proteomes" id="UP000236447">
    <property type="component" value="Chromosome"/>
</dbReference>
<reference evidence="5 6" key="1">
    <citation type="journal article" date="2017" name="Front. Microbiol.">
        <title>Phaeobacter piscinae sp. nov., a species of the Roseobacter group and potential aquaculture probiont.</title>
        <authorList>
            <person name="Sonnenschein E.C."/>
            <person name="Phippen C.B.W."/>
            <person name="Nielsen K.F."/>
            <person name="Mateiu R.V."/>
            <person name="Melchiorsen J."/>
            <person name="Gram L."/>
            <person name="Overmann J."/>
            <person name="Freese H.M."/>
        </authorList>
    </citation>
    <scope>NUCLEOTIDE SEQUENCE [LARGE SCALE GENOMIC DNA]</scope>
    <source>
        <strain evidence="5 6">P88</strain>
    </source>
</reference>
<sequence length="351" mass="38093">MVAFSQLLFHTAVLGRHIFWPSVLVHLLRPKMTGMLDLTEVPKRDHGGNLSAAISEYGGVASDWVDISTGINPVPYPMPDLTTADWGALPDQAAMTDLVTAARHFWNVPQEAAVLAAPGASALIAAIPALADPRWVQITPPTYNEHAAAFAARGWQTVTAGPAEACVLVHPNNPDGRRWSAEDVQAPLVVIDESFCDVCPADSLMHLAARPGVVILKSFGKFWGLAGLRLGFAIGDPCLIRNLAAWQGPWAVSGPALRIGAQALQDPDWADTTRARLQQDAKRLDEMVTRKGAKLVGGTDLFRLYEVDDAAAWQVRLARTQIWTRIFPYSKTYLRLGLPTGEGWARLEAAL</sequence>
<dbReference type="GO" id="GO:0016829">
    <property type="term" value="F:lyase activity"/>
    <property type="evidence" value="ECO:0007669"/>
    <property type="project" value="UniProtKB-KW"/>
</dbReference>
<dbReference type="GO" id="GO:0030170">
    <property type="term" value="F:pyridoxal phosphate binding"/>
    <property type="evidence" value="ECO:0007669"/>
    <property type="project" value="InterPro"/>
</dbReference>
<name>A0A2I7KDB6_9RHOB</name>
<feature type="domain" description="Aminotransferase class I/classII large" evidence="4">
    <location>
        <begin position="90"/>
        <end position="336"/>
    </location>
</feature>
<dbReference type="Pfam" id="PF00155">
    <property type="entry name" value="Aminotran_1_2"/>
    <property type="match status" value="1"/>
</dbReference>
<comment type="cofactor">
    <cofactor evidence="1 3">
        <name>pyridoxal 5'-phosphate</name>
        <dbReference type="ChEBI" id="CHEBI:597326"/>
    </cofactor>
</comment>
<dbReference type="EC" id="2.6.1.-" evidence="3"/>
<dbReference type="PROSITE" id="PS00105">
    <property type="entry name" value="AA_TRANSFER_CLASS_1"/>
    <property type="match status" value="1"/>
</dbReference>
<comment type="similarity">
    <text evidence="3">Belongs to the class-I pyridoxal-phosphate-dependent aminotransferase family.</text>
</comment>
<gene>
    <name evidence="5" type="ORF">PhaeoP88_03259</name>
</gene>
<dbReference type="PANTHER" id="PTHR42885">
    <property type="entry name" value="HISTIDINOL-PHOSPHATE AMINOTRANSFERASE-RELATED"/>
    <property type="match status" value="1"/>
</dbReference>
<evidence type="ECO:0000256" key="1">
    <source>
        <dbReference type="ARBA" id="ARBA00001933"/>
    </source>
</evidence>
<keyword evidence="5" id="KW-0456">Lyase</keyword>
<dbReference type="Gene3D" id="3.90.1150.10">
    <property type="entry name" value="Aspartate Aminotransferase, domain 1"/>
    <property type="match status" value="1"/>
</dbReference>
<reference evidence="5 6" key="2">
    <citation type="journal article" date="2017" name="Genome Biol. Evol.">
        <title>Trajectories and Drivers of Genome Evolution in Surface-Associated Marine Phaeobacter.</title>
        <authorList>
            <person name="Freese H.M."/>
            <person name="Sikorski J."/>
            <person name="Bunk B."/>
            <person name="Scheuner C."/>
            <person name="Meier-Kolthoff J.P."/>
            <person name="Sproer C."/>
            <person name="Gram L."/>
            <person name="Overmann J."/>
        </authorList>
    </citation>
    <scope>NUCLEOTIDE SEQUENCE [LARGE SCALE GENOMIC DNA]</scope>
    <source>
        <strain evidence="5 6">P88</strain>
    </source>
</reference>
<dbReference type="Gene3D" id="3.40.640.10">
    <property type="entry name" value="Type I PLP-dependent aspartate aminotransferase-like (Major domain)"/>
    <property type="match status" value="1"/>
</dbReference>
<keyword evidence="2" id="KW-0663">Pyridoxal phosphate</keyword>
<dbReference type="InterPro" id="IPR015424">
    <property type="entry name" value="PyrdxlP-dep_Trfase"/>
</dbReference>
<protein>
    <recommendedName>
        <fullName evidence="3">Aminotransferase</fullName>
        <ecNumber evidence="3">2.6.1.-</ecNumber>
    </recommendedName>
</protein>
<evidence type="ECO:0000256" key="3">
    <source>
        <dbReference type="RuleBase" id="RU000481"/>
    </source>
</evidence>
<evidence type="ECO:0000259" key="4">
    <source>
        <dbReference type="Pfam" id="PF00155"/>
    </source>
</evidence>
<evidence type="ECO:0000313" key="6">
    <source>
        <dbReference type="Proteomes" id="UP000236447"/>
    </source>
</evidence>
<dbReference type="InterPro" id="IPR015422">
    <property type="entry name" value="PyrdxlP-dep_Trfase_small"/>
</dbReference>
<dbReference type="AlphaFoldDB" id="A0A2I7KDB6"/>